<keyword evidence="8" id="KW-0064">Aspartyl protease</keyword>
<keyword evidence="6" id="KW-0963">Cytoplasm</keyword>
<comment type="function">
    <text evidence="1">Probable aspartic protease. May be involved in the regulation of exocytosis. Acts as a linker between the 19S proteasome and polyubiquitinated proteins via UBA domain interactions with ubiquitin for their subsequent degradation. Required for S-phase checkpoint control.</text>
</comment>
<comment type="similarity">
    <text evidence="3">Belongs to the DDI1 family.</text>
</comment>
<reference evidence="13" key="2">
    <citation type="submission" date="2021-01" db="EMBL/GenBank/DDBJ databases">
        <authorList>
            <person name="Schikora-Tamarit M.A."/>
        </authorList>
    </citation>
    <scope>NUCLEOTIDE SEQUENCE</scope>
    <source>
        <strain evidence="13">CBS6341</strain>
    </source>
</reference>
<evidence type="ECO:0000256" key="5">
    <source>
        <dbReference type="ARBA" id="ARBA00021491"/>
    </source>
</evidence>
<evidence type="ECO:0000256" key="2">
    <source>
        <dbReference type="ARBA" id="ARBA00004496"/>
    </source>
</evidence>
<dbReference type="EMBL" id="JAEUBF010001547">
    <property type="protein sequence ID" value="KAH3663435.1"/>
    <property type="molecule type" value="Genomic_DNA"/>
</dbReference>
<dbReference type="InterPro" id="IPR021109">
    <property type="entry name" value="Peptidase_aspartic_dom_sf"/>
</dbReference>
<gene>
    <name evidence="13" type="ORF">WICMUC_005961</name>
</gene>
<feature type="region of interest" description="Disordered" evidence="10">
    <location>
        <begin position="151"/>
        <end position="171"/>
    </location>
</feature>
<dbReference type="Gene3D" id="1.10.8.10">
    <property type="entry name" value="DNA helicase RuvA subunit, C-terminal domain"/>
    <property type="match status" value="1"/>
</dbReference>
<organism evidence="13 14">
    <name type="scientific">Wickerhamomyces mucosus</name>
    <dbReference type="NCBI Taxonomy" id="1378264"/>
    <lineage>
        <taxon>Eukaryota</taxon>
        <taxon>Fungi</taxon>
        <taxon>Dikarya</taxon>
        <taxon>Ascomycota</taxon>
        <taxon>Saccharomycotina</taxon>
        <taxon>Saccharomycetes</taxon>
        <taxon>Phaffomycetales</taxon>
        <taxon>Wickerhamomycetaceae</taxon>
        <taxon>Wickerhamomyces</taxon>
    </lineage>
</organism>
<dbReference type="Proteomes" id="UP000769528">
    <property type="component" value="Unassembled WGS sequence"/>
</dbReference>
<evidence type="ECO:0000256" key="4">
    <source>
        <dbReference type="ARBA" id="ARBA00011128"/>
    </source>
</evidence>
<dbReference type="InterPro" id="IPR015940">
    <property type="entry name" value="UBA"/>
</dbReference>
<dbReference type="PROSITE" id="PS50030">
    <property type="entry name" value="UBA"/>
    <property type="match status" value="1"/>
</dbReference>
<dbReference type="PANTHER" id="PTHR12917:SF1">
    <property type="entry name" value="AT13091P"/>
    <property type="match status" value="1"/>
</dbReference>
<dbReference type="GO" id="GO:0005737">
    <property type="term" value="C:cytoplasm"/>
    <property type="evidence" value="ECO:0007669"/>
    <property type="project" value="UniProtKB-SubCell"/>
</dbReference>
<sequence>MVTITASIEQNDDIFTIDISEDLTFDDFKAYLTAESGIEPKDQIIVLSGKEVNAEGSKTLKEIGFGDQEFIVVKKKSSSSPASSLGSGSLFEADQLGKQAEFFRQNILNNPAVRQQLTSTNPTLERYLDDPVTFKRYFLETLQHYQNQYDNNSSNAEELRRLETDPDNPDNQRRILEIINENNIEENMRHALDITPESFASVTMLYINVEVNGYPIKAFVDSGAQSTIINTALAERCNLTRLIDKRFRGVAQGVGQSEILGRVHSAPLKIENAFIPCSFTVLDTHVDMLLGLDMLKRHQANIDLKHNVLRIAEIETPFLPEAEIPKTSFNPSAFAPTVEEIESGVSFGKRQRSSESAVQAVFKRDSGSSNISDLSSASTNSSGSVHPSQSVFNFSDEKITNLMNLGFSREEVIKALKQANGNSEIAASILFH</sequence>
<evidence type="ECO:0000259" key="12">
    <source>
        <dbReference type="PROSITE" id="PS50053"/>
    </source>
</evidence>
<comment type="subunit">
    <text evidence="4">Binds ubiquitin and polyubiquitinated proteins.</text>
</comment>
<evidence type="ECO:0000256" key="8">
    <source>
        <dbReference type="ARBA" id="ARBA00022750"/>
    </source>
</evidence>
<keyword evidence="7" id="KW-0645">Protease</keyword>
<dbReference type="InterPro" id="IPR000626">
    <property type="entry name" value="Ubiquitin-like_dom"/>
</dbReference>
<comment type="subcellular location">
    <subcellularLocation>
        <location evidence="2">Cytoplasm</location>
    </subcellularLocation>
</comment>
<dbReference type="OrthoDB" id="1047367at2759"/>
<accession>A0A9P8P191</accession>
<feature type="domain" description="Ubiquitin-like" evidence="12">
    <location>
        <begin position="2"/>
        <end position="80"/>
    </location>
</feature>
<comment type="caution">
    <text evidence="13">The sequence shown here is derived from an EMBL/GenBank/DDBJ whole genome shotgun (WGS) entry which is preliminary data.</text>
</comment>
<evidence type="ECO:0000313" key="13">
    <source>
        <dbReference type="EMBL" id="KAH3663435.1"/>
    </source>
</evidence>
<dbReference type="CDD" id="cd14309">
    <property type="entry name" value="UBA_scDdi1_like"/>
    <property type="match status" value="1"/>
</dbReference>
<dbReference type="SMART" id="SM00165">
    <property type="entry name" value="UBA"/>
    <property type="match status" value="1"/>
</dbReference>
<dbReference type="GO" id="GO:0004190">
    <property type="term" value="F:aspartic-type endopeptidase activity"/>
    <property type="evidence" value="ECO:0007669"/>
    <property type="project" value="UniProtKB-KW"/>
</dbReference>
<dbReference type="SUPFAM" id="SSF46934">
    <property type="entry name" value="UBA-like"/>
    <property type="match status" value="1"/>
</dbReference>
<dbReference type="Pfam" id="PF00627">
    <property type="entry name" value="UBA"/>
    <property type="match status" value="1"/>
</dbReference>
<evidence type="ECO:0000256" key="10">
    <source>
        <dbReference type="SAM" id="MobiDB-lite"/>
    </source>
</evidence>
<dbReference type="Gene3D" id="3.10.20.90">
    <property type="entry name" value="Phosphatidylinositol 3-kinase Catalytic Subunit, Chain A, domain 1"/>
    <property type="match status" value="1"/>
</dbReference>
<evidence type="ECO:0000256" key="6">
    <source>
        <dbReference type="ARBA" id="ARBA00022490"/>
    </source>
</evidence>
<dbReference type="PANTHER" id="PTHR12917">
    <property type="entry name" value="ASPARTYL PROTEASE DDI-RELATED"/>
    <property type="match status" value="1"/>
</dbReference>
<evidence type="ECO:0000256" key="7">
    <source>
        <dbReference type="ARBA" id="ARBA00022670"/>
    </source>
</evidence>
<dbReference type="Gene3D" id="2.40.70.10">
    <property type="entry name" value="Acid Proteases"/>
    <property type="match status" value="1"/>
</dbReference>
<keyword evidence="14" id="KW-1185">Reference proteome</keyword>
<proteinExistence type="inferred from homology"/>
<dbReference type="SUPFAM" id="SSF50630">
    <property type="entry name" value="Acid proteases"/>
    <property type="match status" value="1"/>
</dbReference>
<dbReference type="GO" id="GO:0006508">
    <property type="term" value="P:proteolysis"/>
    <property type="evidence" value="ECO:0007669"/>
    <property type="project" value="UniProtKB-KW"/>
</dbReference>
<feature type="region of interest" description="Disordered" evidence="10">
    <location>
        <begin position="367"/>
        <end position="387"/>
    </location>
</feature>
<dbReference type="Pfam" id="PF09668">
    <property type="entry name" value="Asp_protease"/>
    <property type="match status" value="1"/>
</dbReference>
<reference evidence="13" key="1">
    <citation type="journal article" date="2021" name="Open Biol.">
        <title>Shared evolutionary footprints suggest mitochondrial oxidative damage underlies multiple complex I losses in fungi.</title>
        <authorList>
            <person name="Schikora-Tamarit M.A."/>
            <person name="Marcet-Houben M."/>
            <person name="Nosek J."/>
            <person name="Gabaldon T."/>
        </authorList>
    </citation>
    <scope>NUCLEOTIDE SEQUENCE</scope>
    <source>
        <strain evidence="13">CBS6341</strain>
    </source>
</reference>
<dbReference type="SUPFAM" id="SSF54236">
    <property type="entry name" value="Ubiquitin-like"/>
    <property type="match status" value="1"/>
</dbReference>
<dbReference type="InterPro" id="IPR019103">
    <property type="entry name" value="Peptidase_aspartic_DDI1-type"/>
</dbReference>
<dbReference type="PROSITE" id="PS50053">
    <property type="entry name" value="UBIQUITIN_2"/>
    <property type="match status" value="1"/>
</dbReference>
<dbReference type="Pfam" id="PF00240">
    <property type="entry name" value="ubiquitin"/>
    <property type="match status" value="1"/>
</dbReference>
<dbReference type="InterPro" id="IPR009060">
    <property type="entry name" value="UBA-like_sf"/>
</dbReference>
<feature type="compositionally biased region" description="Low complexity" evidence="10">
    <location>
        <begin position="367"/>
        <end position="384"/>
    </location>
</feature>
<name>A0A9P8P191_9ASCO</name>
<dbReference type="AlphaFoldDB" id="A0A9P8P191"/>
<evidence type="ECO:0000256" key="1">
    <source>
        <dbReference type="ARBA" id="ARBA00003231"/>
    </source>
</evidence>
<evidence type="ECO:0000256" key="9">
    <source>
        <dbReference type="ARBA" id="ARBA00022801"/>
    </source>
</evidence>
<keyword evidence="9" id="KW-0378">Hydrolase</keyword>
<dbReference type="InterPro" id="IPR033882">
    <property type="entry name" value="DDI1_N"/>
</dbReference>
<feature type="domain" description="UBA" evidence="11">
    <location>
        <begin position="393"/>
        <end position="432"/>
    </location>
</feature>
<dbReference type="InterPro" id="IPR029071">
    <property type="entry name" value="Ubiquitin-like_domsf"/>
</dbReference>
<dbReference type="CDD" id="cd01796">
    <property type="entry name" value="Ubl_Ddi1_like"/>
    <property type="match status" value="1"/>
</dbReference>
<evidence type="ECO:0000313" key="14">
    <source>
        <dbReference type="Proteomes" id="UP000769528"/>
    </source>
</evidence>
<dbReference type="CDD" id="cd05479">
    <property type="entry name" value="RP_DDI"/>
    <property type="match status" value="1"/>
</dbReference>
<feature type="compositionally biased region" description="Basic and acidic residues" evidence="10">
    <location>
        <begin position="157"/>
        <end position="171"/>
    </location>
</feature>
<protein>
    <recommendedName>
        <fullName evidence="5">DNA damage-inducible protein 1</fullName>
    </recommendedName>
</protein>
<evidence type="ECO:0000259" key="11">
    <source>
        <dbReference type="PROSITE" id="PS50030"/>
    </source>
</evidence>
<evidence type="ECO:0000256" key="3">
    <source>
        <dbReference type="ARBA" id="ARBA00009136"/>
    </source>
</evidence>